<sequence>MSNEISFNLNRLVLARRRRALTKKGLSELSGISLSSISKVENGGHLPSLEMITSFASALNFPEGFFYGKDIDTPTELNASFRSFSRMTSGQRDAALAAGGIAYFFSDWVASRFNLPEIAIPDCSGMEPEVAADAVRAMWGLGYGPIKNMIHLLESKGVRVFSLAEETSQVNAFSCWRAGVYPYVFLNTMKSGESSRFDAAHELGHLILHRHGENKGKPVENEANAFASAFLMPKKGMLGTAYGCKTVADVILRKKDWIVSAMAFTYRLHQIGLISEHTYKGLCIDLSVMGARKSEPESAPKETSQILQKVLGFLREKGVSVNSIAADISLSGNDLNQILFGLAPVMVTSTGVGIKTPPRANLRLVN</sequence>
<dbReference type="PANTHER" id="PTHR43236">
    <property type="entry name" value="ANTITOXIN HIGA1"/>
    <property type="match status" value="1"/>
</dbReference>
<evidence type="ECO:0000313" key="3">
    <source>
        <dbReference type="EMBL" id="KPZ15149.1"/>
    </source>
</evidence>
<accession>A0A0Q0ELB7</accession>
<evidence type="ECO:0000259" key="2">
    <source>
        <dbReference type="PROSITE" id="PS50943"/>
    </source>
</evidence>
<dbReference type="InterPro" id="IPR001387">
    <property type="entry name" value="Cro/C1-type_HTH"/>
</dbReference>
<dbReference type="RefSeq" id="WP_044422791.1">
    <property type="nucleotide sequence ID" value="NZ_JYHK01000060.1"/>
</dbReference>
<feature type="domain" description="HTH cro/C1-type" evidence="2">
    <location>
        <begin position="12"/>
        <end position="66"/>
    </location>
</feature>
<name>A0A0Q0ELB7_9PSED</name>
<dbReference type="PROSITE" id="PS50943">
    <property type="entry name" value="HTH_CROC1"/>
    <property type="match status" value="1"/>
</dbReference>
<proteinExistence type="inferred from homology"/>
<dbReference type="Pfam" id="PF06114">
    <property type="entry name" value="Peptidase_M78"/>
    <property type="match status" value="1"/>
</dbReference>
<comment type="caution">
    <text evidence="3">The sequence shown here is derived from an EMBL/GenBank/DDBJ whole genome shotgun (WGS) entry which is preliminary data.</text>
</comment>
<dbReference type="SUPFAM" id="SSF47413">
    <property type="entry name" value="lambda repressor-like DNA-binding domains"/>
    <property type="match status" value="1"/>
</dbReference>
<evidence type="ECO:0000313" key="4">
    <source>
        <dbReference type="Proteomes" id="UP000050317"/>
    </source>
</evidence>
<dbReference type="EMBL" id="LJRR01000234">
    <property type="protein sequence ID" value="KPZ15149.1"/>
    <property type="molecule type" value="Genomic_DNA"/>
</dbReference>
<protein>
    <recommendedName>
        <fullName evidence="2">HTH cro/C1-type domain-containing protein</fullName>
    </recommendedName>
</protein>
<dbReference type="AlphaFoldDB" id="A0A0Q0ELB7"/>
<dbReference type="Proteomes" id="UP000050317">
    <property type="component" value="Unassembled WGS sequence"/>
</dbReference>
<dbReference type="Pfam" id="PF01381">
    <property type="entry name" value="HTH_3"/>
    <property type="match status" value="1"/>
</dbReference>
<evidence type="ECO:0000256" key="1">
    <source>
        <dbReference type="ARBA" id="ARBA00007227"/>
    </source>
</evidence>
<comment type="similarity">
    <text evidence="1">Belongs to the short-chain fatty acyl-CoA assimilation regulator (ScfR) family.</text>
</comment>
<dbReference type="Gene3D" id="1.10.260.40">
    <property type="entry name" value="lambda repressor-like DNA-binding domains"/>
    <property type="match status" value="1"/>
</dbReference>
<dbReference type="PANTHER" id="PTHR43236:SF1">
    <property type="entry name" value="BLL7220 PROTEIN"/>
    <property type="match status" value="1"/>
</dbReference>
<reference evidence="3 4" key="1">
    <citation type="submission" date="2015-09" db="EMBL/GenBank/DDBJ databases">
        <title>Genome announcement of multiple Pseudomonas syringae strains.</title>
        <authorList>
            <person name="Thakur S."/>
            <person name="Wang P.W."/>
            <person name="Gong Y."/>
            <person name="Weir B.S."/>
            <person name="Guttman D.S."/>
        </authorList>
    </citation>
    <scope>NUCLEOTIDE SEQUENCE [LARGE SCALE GENOMIC DNA]</scope>
    <source>
        <strain evidence="3 4">ICMP3963</strain>
    </source>
</reference>
<dbReference type="InterPro" id="IPR052345">
    <property type="entry name" value="Rad_response_metalloprotease"/>
</dbReference>
<dbReference type="PATRIC" id="fig|251703.9.peg.4120"/>
<dbReference type="InterPro" id="IPR010359">
    <property type="entry name" value="IrrE_HExxH"/>
</dbReference>
<dbReference type="GO" id="GO:0003677">
    <property type="term" value="F:DNA binding"/>
    <property type="evidence" value="ECO:0007669"/>
    <property type="project" value="InterPro"/>
</dbReference>
<dbReference type="SMART" id="SM00530">
    <property type="entry name" value="HTH_XRE"/>
    <property type="match status" value="1"/>
</dbReference>
<gene>
    <name evidence="3" type="ORF">ALO40_02948</name>
</gene>
<dbReference type="InterPro" id="IPR010982">
    <property type="entry name" value="Lambda_DNA-bd_dom_sf"/>
</dbReference>
<organism evidence="3 4">
    <name type="scientific">Pseudomonas syringae pv. viburni</name>
    <dbReference type="NCBI Taxonomy" id="251703"/>
    <lineage>
        <taxon>Bacteria</taxon>
        <taxon>Pseudomonadati</taxon>
        <taxon>Pseudomonadota</taxon>
        <taxon>Gammaproteobacteria</taxon>
        <taxon>Pseudomonadales</taxon>
        <taxon>Pseudomonadaceae</taxon>
        <taxon>Pseudomonas</taxon>
    </lineage>
</organism>
<dbReference type="Gene3D" id="1.10.10.2910">
    <property type="match status" value="1"/>
</dbReference>